<dbReference type="InterPro" id="IPR011251">
    <property type="entry name" value="Luciferase-like_dom"/>
</dbReference>
<accession>A0ABN2T8R1</accession>
<protein>
    <submittedName>
        <fullName evidence="4">MsnO8 family LLM class oxidoreductase</fullName>
    </submittedName>
</protein>
<dbReference type="PANTHER" id="PTHR30137:SF6">
    <property type="entry name" value="LUCIFERASE-LIKE MONOOXYGENASE"/>
    <property type="match status" value="1"/>
</dbReference>
<evidence type="ECO:0000313" key="5">
    <source>
        <dbReference type="Proteomes" id="UP001500755"/>
    </source>
</evidence>
<dbReference type="InterPro" id="IPR050766">
    <property type="entry name" value="Bact_Lucif_Oxidored"/>
</dbReference>
<gene>
    <name evidence="4" type="ORF">GCM10009755_07870</name>
</gene>
<proteinExistence type="predicted"/>
<feature type="domain" description="Luciferase-like" evidence="3">
    <location>
        <begin position="1"/>
        <end position="110"/>
    </location>
</feature>
<dbReference type="PANTHER" id="PTHR30137">
    <property type="entry name" value="LUCIFERASE-LIKE MONOOXYGENASE"/>
    <property type="match status" value="1"/>
</dbReference>
<dbReference type="Pfam" id="PF00296">
    <property type="entry name" value="Bac_luciferase"/>
    <property type="match status" value="2"/>
</dbReference>
<reference evidence="4 5" key="1">
    <citation type="journal article" date="2019" name="Int. J. Syst. Evol. Microbiol.">
        <title>The Global Catalogue of Microorganisms (GCM) 10K type strain sequencing project: providing services to taxonomists for standard genome sequencing and annotation.</title>
        <authorList>
            <consortium name="The Broad Institute Genomics Platform"/>
            <consortium name="The Broad Institute Genome Sequencing Center for Infectious Disease"/>
            <person name="Wu L."/>
            <person name="Ma J."/>
        </authorList>
    </citation>
    <scope>NUCLEOTIDE SEQUENCE [LARGE SCALE GENOMIC DNA]</scope>
    <source>
        <strain evidence="4 5">JCM 14546</strain>
    </source>
</reference>
<name>A0ABN2T8R1_9MICO</name>
<dbReference type="InterPro" id="IPR019949">
    <property type="entry name" value="CmoO-like"/>
</dbReference>
<evidence type="ECO:0000259" key="3">
    <source>
        <dbReference type="Pfam" id="PF00296"/>
    </source>
</evidence>
<organism evidence="4 5">
    <name type="scientific">Brevibacterium samyangense</name>
    <dbReference type="NCBI Taxonomy" id="366888"/>
    <lineage>
        <taxon>Bacteria</taxon>
        <taxon>Bacillati</taxon>
        <taxon>Actinomycetota</taxon>
        <taxon>Actinomycetes</taxon>
        <taxon>Micrococcales</taxon>
        <taxon>Brevibacteriaceae</taxon>
        <taxon>Brevibacterium</taxon>
    </lineage>
</organism>
<evidence type="ECO:0000256" key="2">
    <source>
        <dbReference type="SAM" id="MobiDB-lite"/>
    </source>
</evidence>
<dbReference type="Gene3D" id="3.20.20.30">
    <property type="entry name" value="Luciferase-like domain"/>
    <property type="match status" value="1"/>
</dbReference>
<evidence type="ECO:0000313" key="4">
    <source>
        <dbReference type="EMBL" id="GAA2001823.1"/>
    </source>
</evidence>
<keyword evidence="5" id="KW-1185">Reference proteome</keyword>
<feature type="domain" description="Luciferase-like" evidence="3">
    <location>
        <begin position="175"/>
        <end position="327"/>
    </location>
</feature>
<evidence type="ECO:0000256" key="1">
    <source>
        <dbReference type="ARBA" id="ARBA00007789"/>
    </source>
</evidence>
<comment type="caution">
    <text evidence="4">The sequence shown here is derived from an EMBL/GenBank/DDBJ whole genome shotgun (WGS) entry which is preliminary data.</text>
</comment>
<sequence length="355" mass="37376">MKLSLLDRSRTRAGEDDGAALRNSVGRPVRAESLGFHRFWVAEHHGVPGVASGAPAVLLGAIGQATEHMRVGSGGVMLPHHQPLVVAEQFLMLAGLFPGRIDLGLGRSPGFTRPVREALRAAWTDAPVAEAPRGSAPVGTSGRTTDRRADASARDDRFAADLAEVRDLLTGTGTVTARPQVASAQVPGMFVLATGKGMTVAAELGLPVVIGGPLVQDPELESLVRMYRRNFRPAGVGVSRPQVIVSADVFIAGSRAEARDLALPEAWAMARSRETGEFGPLESPTAIHEQVWSARTRERVEKALASPLIGTADTVVPEVERILAAAGSEELLLSTSTFDLAALEALDQVVAATFG</sequence>
<feature type="region of interest" description="Disordered" evidence="2">
    <location>
        <begin position="130"/>
        <end position="152"/>
    </location>
</feature>
<dbReference type="SUPFAM" id="SSF51679">
    <property type="entry name" value="Bacterial luciferase-like"/>
    <property type="match status" value="1"/>
</dbReference>
<dbReference type="InterPro" id="IPR036661">
    <property type="entry name" value="Luciferase-like_sf"/>
</dbReference>
<comment type="similarity">
    <text evidence="1">To bacterial alkanal monooxygenase alpha and beta chains.</text>
</comment>
<dbReference type="EMBL" id="BAAANO010000008">
    <property type="protein sequence ID" value="GAA2001823.1"/>
    <property type="molecule type" value="Genomic_DNA"/>
</dbReference>
<dbReference type="NCBIfam" id="TIGR03558">
    <property type="entry name" value="oxido_grp_1"/>
    <property type="match status" value="1"/>
</dbReference>
<dbReference type="Proteomes" id="UP001500755">
    <property type="component" value="Unassembled WGS sequence"/>
</dbReference>
<dbReference type="RefSeq" id="WP_344307174.1">
    <property type="nucleotide sequence ID" value="NZ_BAAANO010000008.1"/>
</dbReference>